<dbReference type="Pfam" id="PF00657">
    <property type="entry name" value="Lipase_GDSL"/>
    <property type="match status" value="1"/>
</dbReference>
<dbReference type="InterPro" id="IPR051058">
    <property type="entry name" value="GDSL_Est/Lipase"/>
</dbReference>
<accession>A0A0W0YK54</accession>
<dbReference type="RefSeq" id="WP_018577174.1">
    <property type="nucleotide sequence ID" value="NZ_KB892396.1"/>
</dbReference>
<gene>
    <name evidence="3" type="ORF">Lsha_2671</name>
</gene>
<dbReference type="InterPro" id="IPR001087">
    <property type="entry name" value="GDSL"/>
</dbReference>
<dbReference type="GO" id="GO:0016788">
    <property type="term" value="F:hydrolase activity, acting on ester bonds"/>
    <property type="evidence" value="ECO:0007669"/>
    <property type="project" value="InterPro"/>
</dbReference>
<dbReference type="STRING" id="1122169.Lsha_2671"/>
<dbReference type="SUPFAM" id="SSF52266">
    <property type="entry name" value="SGNH hydrolase"/>
    <property type="match status" value="1"/>
</dbReference>
<dbReference type="PANTHER" id="PTHR45648">
    <property type="entry name" value="GDSL LIPASE/ACYLHYDROLASE FAMILY PROTEIN (AFU_ORTHOLOGUE AFUA_4G14700)"/>
    <property type="match status" value="1"/>
</dbReference>
<dbReference type="CDD" id="cd01846">
    <property type="entry name" value="fatty_acyltransferase_like"/>
    <property type="match status" value="1"/>
</dbReference>
<dbReference type="AlphaFoldDB" id="A0A0W0YK54"/>
<evidence type="ECO:0000313" key="3">
    <source>
        <dbReference type="EMBL" id="KTD57289.1"/>
    </source>
</evidence>
<evidence type="ECO:0000256" key="2">
    <source>
        <dbReference type="SAM" id="SignalP"/>
    </source>
</evidence>
<organism evidence="3 4">
    <name type="scientific">Legionella shakespearei DSM 23087</name>
    <dbReference type="NCBI Taxonomy" id="1122169"/>
    <lineage>
        <taxon>Bacteria</taxon>
        <taxon>Pseudomonadati</taxon>
        <taxon>Pseudomonadota</taxon>
        <taxon>Gammaproteobacteria</taxon>
        <taxon>Legionellales</taxon>
        <taxon>Legionellaceae</taxon>
        <taxon>Legionella</taxon>
    </lineage>
</organism>
<reference evidence="3 4" key="1">
    <citation type="submission" date="2015-11" db="EMBL/GenBank/DDBJ databases">
        <title>Genomic analysis of 38 Legionella species identifies large and diverse effector repertoires.</title>
        <authorList>
            <person name="Burstein D."/>
            <person name="Amaro F."/>
            <person name="Zusman T."/>
            <person name="Lifshitz Z."/>
            <person name="Cohen O."/>
            <person name="Gilbert J.A."/>
            <person name="Pupko T."/>
            <person name="Shuman H.A."/>
            <person name="Segal G."/>
        </authorList>
    </citation>
    <scope>NUCLEOTIDE SEQUENCE [LARGE SCALE GENOMIC DNA]</scope>
    <source>
        <strain evidence="3 4">ATCC 49655</strain>
    </source>
</reference>
<dbReference type="PANTHER" id="PTHR45648:SF22">
    <property type="entry name" value="GDSL LIPASE_ACYLHYDROLASE FAMILY PROTEIN (AFU_ORTHOLOGUE AFUA_4G14700)"/>
    <property type="match status" value="1"/>
</dbReference>
<dbReference type="NCBIfam" id="NF045906">
    <property type="entry name" value="LysophlipPlaALeg"/>
    <property type="match status" value="1"/>
</dbReference>
<dbReference type="Proteomes" id="UP000054600">
    <property type="component" value="Unassembled WGS sequence"/>
</dbReference>
<keyword evidence="1" id="KW-0378">Hydrolase</keyword>
<feature type="chain" id="PRO_5006917697" evidence="2">
    <location>
        <begin position="19"/>
        <end position="307"/>
    </location>
</feature>
<proteinExistence type="predicted"/>
<keyword evidence="4" id="KW-1185">Reference proteome</keyword>
<keyword evidence="2" id="KW-0732">Signal</keyword>
<dbReference type="PATRIC" id="fig|1122169.6.peg.3076"/>
<sequence length="307" mass="34102">MKLLATLGAFLFSGIVTATPLHNIVAFGDSLSDNGNLYEFMKHQLPQSPPYYEGRFSNGPVWVEHLVASYFPADPASHLLDYAFGGAGVSEEDDDDALFTIKREVETYLIAHQDKASEDSLFIVWIGSNNYLGMPSDVEKTLQDVNIGITHSLERLAEKGARHILVLNLPDLGRTPAAIEFDSIEMMSYFSNQHNSALANTMTELKQTHPEVNWLYFDMNTMFNDVLEHASDYGFTNITGTCSNSVVDEITKKSVLRMVARVRPNKVNDACDGYLFFDLVHPTGLAHKIMAEKARNMLDAAGVELAD</sequence>
<evidence type="ECO:0000256" key="1">
    <source>
        <dbReference type="ARBA" id="ARBA00022801"/>
    </source>
</evidence>
<dbReference type="Gene3D" id="3.40.50.1110">
    <property type="entry name" value="SGNH hydrolase"/>
    <property type="match status" value="1"/>
</dbReference>
<dbReference type="EMBL" id="LNYW01000069">
    <property type="protein sequence ID" value="KTD57289.1"/>
    <property type="molecule type" value="Genomic_DNA"/>
</dbReference>
<evidence type="ECO:0000313" key="4">
    <source>
        <dbReference type="Proteomes" id="UP000054600"/>
    </source>
</evidence>
<dbReference type="eggNOG" id="COG3240">
    <property type="taxonomic scope" value="Bacteria"/>
</dbReference>
<protein>
    <submittedName>
        <fullName evidence="3">Lysophospholipase A</fullName>
    </submittedName>
</protein>
<dbReference type="OrthoDB" id="5292073at2"/>
<comment type="caution">
    <text evidence="3">The sequence shown here is derived from an EMBL/GenBank/DDBJ whole genome shotgun (WGS) entry which is preliminary data.</text>
</comment>
<dbReference type="InterPro" id="IPR036514">
    <property type="entry name" value="SGNH_hydro_sf"/>
</dbReference>
<name>A0A0W0YK54_9GAMM</name>
<feature type="signal peptide" evidence="2">
    <location>
        <begin position="1"/>
        <end position="18"/>
    </location>
</feature>